<dbReference type="SUPFAM" id="SSF52058">
    <property type="entry name" value="L domain-like"/>
    <property type="match status" value="1"/>
</dbReference>
<dbReference type="InterPro" id="IPR032675">
    <property type="entry name" value="LRR_dom_sf"/>
</dbReference>
<evidence type="ECO:0000313" key="1">
    <source>
        <dbReference type="EMBL" id="MCI27358.1"/>
    </source>
</evidence>
<dbReference type="Gene3D" id="3.80.10.10">
    <property type="entry name" value="Ribonuclease Inhibitor"/>
    <property type="match status" value="1"/>
</dbReference>
<evidence type="ECO:0000313" key="2">
    <source>
        <dbReference type="Proteomes" id="UP000265520"/>
    </source>
</evidence>
<dbReference type="EMBL" id="LXQA010158835">
    <property type="protein sequence ID" value="MCI27358.1"/>
    <property type="molecule type" value="Genomic_DNA"/>
</dbReference>
<comment type="caution">
    <text evidence="1">The sequence shown here is derived from an EMBL/GenBank/DDBJ whole genome shotgun (WGS) entry which is preliminary data.</text>
</comment>
<proteinExistence type="predicted"/>
<name>A0A392QSU7_9FABA</name>
<sequence length="138" mass="15469">YIAVWKCEKLRSLPEAMNTLTGLQEMEIDNLPNLQSFVIDDLPISLQELTVGSVGGIMWNTEPTWEHLTCLSVLRINGDDMLKTLMGPLLPESLVTLCIRGFNVVTKNRIAFLSFSTNYVSMSITGSKFAEETRERVA</sequence>
<organism evidence="1 2">
    <name type="scientific">Trifolium medium</name>
    <dbReference type="NCBI Taxonomy" id="97028"/>
    <lineage>
        <taxon>Eukaryota</taxon>
        <taxon>Viridiplantae</taxon>
        <taxon>Streptophyta</taxon>
        <taxon>Embryophyta</taxon>
        <taxon>Tracheophyta</taxon>
        <taxon>Spermatophyta</taxon>
        <taxon>Magnoliopsida</taxon>
        <taxon>eudicotyledons</taxon>
        <taxon>Gunneridae</taxon>
        <taxon>Pentapetalae</taxon>
        <taxon>rosids</taxon>
        <taxon>fabids</taxon>
        <taxon>Fabales</taxon>
        <taxon>Fabaceae</taxon>
        <taxon>Papilionoideae</taxon>
        <taxon>50 kb inversion clade</taxon>
        <taxon>NPAAA clade</taxon>
        <taxon>Hologalegina</taxon>
        <taxon>IRL clade</taxon>
        <taxon>Trifolieae</taxon>
        <taxon>Trifolium</taxon>
    </lineage>
</organism>
<protein>
    <submittedName>
        <fullName evidence="1">CC-NBS-LRR resistance protein</fullName>
    </submittedName>
</protein>
<accession>A0A392QSU7</accession>
<reference evidence="1 2" key="1">
    <citation type="journal article" date="2018" name="Front. Plant Sci.">
        <title>Red Clover (Trifolium pratense) and Zigzag Clover (T. medium) - A Picture of Genomic Similarities and Differences.</title>
        <authorList>
            <person name="Dluhosova J."/>
            <person name="Istvanek J."/>
            <person name="Nedelnik J."/>
            <person name="Repkova J."/>
        </authorList>
    </citation>
    <scope>NUCLEOTIDE SEQUENCE [LARGE SCALE GENOMIC DNA]</scope>
    <source>
        <strain evidence="2">cv. 10/8</strain>
        <tissue evidence="1">Leaf</tissue>
    </source>
</reference>
<feature type="non-terminal residue" evidence="1">
    <location>
        <position position="1"/>
    </location>
</feature>
<dbReference type="AlphaFoldDB" id="A0A392QSU7"/>
<keyword evidence="2" id="KW-1185">Reference proteome</keyword>
<dbReference type="Proteomes" id="UP000265520">
    <property type="component" value="Unassembled WGS sequence"/>
</dbReference>